<dbReference type="Proteomes" id="UP001497482">
    <property type="component" value="Chromosome 9"/>
</dbReference>
<dbReference type="InterPro" id="IPR009003">
    <property type="entry name" value="Peptidase_S1_PA"/>
</dbReference>
<dbReference type="SMART" id="SM00020">
    <property type="entry name" value="Tryp_SPc"/>
    <property type="match status" value="1"/>
</dbReference>
<protein>
    <recommendedName>
        <fullName evidence="8">Peptidase S1 domain-containing protein</fullName>
    </recommendedName>
</protein>
<dbReference type="FunFam" id="2.40.10.10:FF:000010">
    <property type="entry name" value="Kallikrein related peptidase 11"/>
    <property type="match status" value="1"/>
</dbReference>
<dbReference type="InterPro" id="IPR001254">
    <property type="entry name" value="Trypsin_dom"/>
</dbReference>
<dbReference type="Pfam" id="PF00089">
    <property type="entry name" value="Trypsin"/>
    <property type="match status" value="1"/>
</dbReference>
<accession>A0AAV2MMX6</accession>
<dbReference type="PROSITE" id="PS00134">
    <property type="entry name" value="TRYPSIN_HIS"/>
    <property type="match status" value="1"/>
</dbReference>
<keyword evidence="3 6" id="KW-0378">Hydrolase</keyword>
<dbReference type="EMBL" id="OZ035831">
    <property type="protein sequence ID" value="CAL1614847.1"/>
    <property type="molecule type" value="Genomic_DNA"/>
</dbReference>
<dbReference type="PANTHER" id="PTHR24271">
    <property type="entry name" value="KALLIKREIN-RELATED"/>
    <property type="match status" value="1"/>
</dbReference>
<dbReference type="Gene3D" id="2.40.10.10">
    <property type="entry name" value="Trypsin-like serine proteases"/>
    <property type="match status" value="2"/>
</dbReference>
<evidence type="ECO:0000256" key="7">
    <source>
        <dbReference type="SAM" id="SignalP"/>
    </source>
</evidence>
<dbReference type="PROSITE" id="PS50240">
    <property type="entry name" value="TRYPSIN_DOM"/>
    <property type="match status" value="1"/>
</dbReference>
<keyword evidence="2 6" id="KW-0645">Protease</keyword>
<dbReference type="InterPro" id="IPR001314">
    <property type="entry name" value="Peptidase_S1A"/>
</dbReference>
<dbReference type="CDD" id="cd00190">
    <property type="entry name" value="Tryp_SPc"/>
    <property type="match status" value="1"/>
</dbReference>
<reference evidence="9 10" key="1">
    <citation type="submission" date="2024-04" db="EMBL/GenBank/DDBJ databases">
        <authorList>
            <person name="Waldvogel A.-M."/>
            <person name="Schoenle A."/>
        </authorList>
    </citation>
    <scope>NUCLEOTIDE SEQUENCE [LARGE SCALE GENOMIC DNA]</scope>
</reference>
<evidence type="ECO:0000256" key="4">
    <source>
        <dbReference type="ARBA" id="ARBA00022825"/>
    </source>
</evidence>
<evidence type="ECO:0000313" key="9">
    <source>
        <dbReference type="EMBL" id="CAL1614847.1"/>
    </source>
</evidence>
<dbReference type="PROSITE" id="PS00135">
    <property type="entry name" value="TRYPSIN_SER"/>
    <property type="match status" value="1"/>
</dbReference>
<dbReference type="PANTHER" id="PTHR24271:SF52">
    <property type="entry name" value="GRANZYME K"/>
    <property type="match status" value="1"/>
</dbReference>
<dbReference type="InterPro" id="IPR043504">
    <property type="entry name" value="Peptidase_S1_PA_chymotrypsin"/>
</dbReference>
<keyword evidence="10" id="KW-1185">Reference proteome</keyword>
<keyword evidence="5" id="KW-1015">Disulfide bond</keyword>
<gene>
    <name evidence="9" type="ORF">KC01_LOCUS40878</name>
</gene>
<feature type="domain" description="Peptidase S1" evidence="8">
    <location>
        <begin position="25"/>
        <end position="255"/>
    </location>
</feature>
<organism evidence="9 10">
    <name type="scientific">Knipowitschia caucasica</name>
    <name type="common">Caucasian dwarf goby</name>
    <name type="synonym">Pomatoschistus caucasicus</name>
    <dbReference type="NCBI Taxonomy" id="637954"/>
    <lineage>
        <taxon>Eukaryota</taxon>
        <taxon>Metazoa</taxon>
        <taxon>Chordata</taxon>
        <taxon>Craniata</taxon>
        <taxon>Vertebrata</taxon>
        <taxon>Euteleostomi</taxon>
        <taxon>Actinopterygii</taxon>
        <taxon>Neopterygii</taxon>
        <taxon>Teleostei</taxon>
        <taxon>Neoteleostei</taxon>
        <taxon>Acanthomorphata</taxon>
        <taxon>Gobiaria</taxon>
        <taxon>Gobiiformes</taxon>
        <taxon>Gobioidei</taxon>
        <taxon>Gobiidae</taxon>
        <taxon>Gobiinae</taxon>
        <taxon>Knipowitschia</taxon>
    </lineage>
</organism>
<evidence type="ECO:0000256" key="6">
    <source>
        <dbReference type="RuleBase" id="RU363034"/>
    </source>
</evidence>
<feature type="chain" id="PRO_5043393738" description="Peptidase S1 domain-containing protein" evidence="7">
    <location>
        <begin position="23"/>
        <end position="257"/>
    </location>
</feature>
<proteinExistence type="inferred from homology"/>
<evidence type="ECO:0000256" key="3">
    <source>
        <dbReference type="ARBA" id="ARBA00022801"/>
    </source>
</evidence>
<name>A0AAV2MMX6_KNICA</name>
<dbReference type="SUPFAM" id="SSF50494">
    <property type="entry name" value="Trypsin-like serine proteases"/>
    <property type="match status" value="1"/>
</dbReference>
<dbReference type="AlphaFoldDB" id="A0AAV2MMX6"/>
<dbReference type="PRINTS" id="PR00722">
    <property type="entry name" value="CHYMOTRYPSIN"/>
</dbReference>
<dbReference type="InterPro" id="IPR033116">
    <property type="entry name" value="TRYPSIN_SER"/>
</dbReference>
<evidence type="ECO:0000259" key="8">
    <source>
        <dbReference type="PROSITE" id="PS50240"/>
    </source>
</evidence>
<dbReference type="InterPro" id="IPR018114">
    <property type="entry name" value="TRYPSIN_HIS"/>
</dbReference>
<dbReference type="GO" id="GO:0004252">
    <property type="term" value="F:serine-type endopeptidase activity"/>
    <property type="evidence" value="ECO:0007669"/>
    <property type="project" value="InterPro"/>
</dbReference>
<feature type="signal peptide" evidence="7">
    <location>
        <begin position="1"/>
        <end position="22"/>
    </location>
</feature>
<sequence>MSGKFAAASVLWALSLICSLDAAEIINGKEVTPHSLKFMVLLVNKQGPYCGGILVDPQWVLTAAHCHKGEKIKNVMLGVHNIKKDEKKFRQTRKVKEYIPCPCYDSVEKVNDFMLLKLDETVTVTDYVDVLPLKKAQDPPAGSSCVVAGWGRLESGRESDVLMAVNVTVVDRDKCNSKNYYNLRPVITHGHVCAGSDGTSQADSCQGDSGGPLLCDGKLVGVTSFGGKKCGEVNKPGVYTLLTHDRVQWIKDTMKKK</sequence>
<evidence type="ECO:0000256" key="1">
    <source>
        <dbReference type="ARBA" id="ARBA00009228"/>
    </source>
</evidence>
<dbReference type="GO" id="GO:0006508">
    <property type="term" value="P:proteolysis"/>
    <property type="evidence" value="ECO:0007669"/>
    <property type="project" value="UniProtKB-KW"/>
</dbReference>
<comment type="similarity">
    <text evidence="1">Belongs to the peptidase S1 family. Snake venom subfamily.</text>
</comment>
<keyword evidence="4 6" id="KW-0720">Serine protease</keyword>
<evidence type="ECO:0000256" key="5">
    <source>
        <dbReference type="ARBA" id="ARBA00023157"/>
    </source>
</evidence>
<evidence type="ECO:0000256" key="2">
    <source>
        <dbReference type="ARBA" id="ARBA00022670"/>
    </source>
</evidence>
<evidence type="ECO:0000313" key="10">
    <source>
        <dbReference type="Proteomes" id="UP001497482"/>
    </source>
</evidence>
<keyword evidence="7" id="KW-0732">Signal</keyword>